<dbReference type="EMBL" id="CP031320">
    <property type="protein sequence ID" value="AXK37096.1"/>
    <property type="molecule type" value="Genomic_DNA"/>
</dbReference>
<evidence type="ECO:0000313" key="2">
    <source>
        <dbReference type="EMBL" id="AXK37096.1"/>
    </source>
</evidence>
<reference evidence="2 3" key="1">
    <citation type="submission" date="2018-07" db="EMBL/GenBank/DDBJ databases">
        <title>Draft genome of the type strain Streptomyces armeniacus ATCC 15676.</title>
        <authorList>
            <person name="Labana P."/>
            <person name="Gosse J.T."/>
            <person name="Boddy C.N."/>
        </authorList>
    </citation>
    <scope>NUCLEOTIDE SEQUENCE [LARGE SCALE GENOMIC DNA]</scope>
    <source>
        <strain evidence="2 3">ATCC 15676</strain>
    </source>
</reference>
<accession>A0A345XZN0</accession>
<organism evidence="2 3">
    <name type="scientific">Streptomyces armeniacus</name>
    <dbReference type="NCBI Taxonomy" id="83291"/>
    <lineage>
        <taxon>Bacteria</taxon>
        <taxon>Bacillati</taxon>
        <taxon>Actinomycetota</taxon>
        <taxon>Actinomycetes</taxon>
        <taxon>Kitasatosporales</taxon>
        <taxon>Streptomycetaceae</taxon>
        <taxon>Streptomyces</taxon>
    </lineage>
</organism>
<name>A0A345XZN0_9ACTN</name>
<dbReference type="Proteomes" id="UP000254425">
    <property type="component" value="Chromosome"/>
</dbReference>
<sequence length="169" mass="19449">MGDNGHKGDFGEQFVRALAAVANLDASRRDRDRVGVDWQLGYPGRHGTRRYPSIDVQVKCWAPSHAQPPDTWHYPLRGKNYNWLAGRDYQLPRFLFLVVVPDKAEEWVHVSAENLLLRHAAYWACFHDKEPDCPDKSSRMVYVPRTNLLTVGALHDLFTDDFREMLVAS</sequence>
<evidence type="ECO:0000313" key="3">
    <source>
        <dbReference type="Proteomes" id="UP000254425"/>
    </source>
</evidence>
<dbReference type="KEGG" id="sarm:DVA86_05060"/>
<gene>
    <name evidence="2" type="ORF">DVA86_05060</name>
</gene>
<keyword evidence="3" id="KW-1185">Reference proteome</keyword>
<dbReference type="InterPro" id="IPR025375">
    <property type="entry name" value="DUF4365"/>
</dbReference>
<protein>
    <submittedName>
        <fullName evidence="2">DUF4365 domain-containing protein</fullName>
    </submittedName>
</protein>
<proteinExistence type="predicted"/>
<feature type="domain" description="DUF4365" evidence="1">
    <location>
        <begin position="10"/>
        <end position="157"/>
    </location>
</feature>
<dbReference type="AlphaFoldDB" id="A0A345XZN0"/>
<dbReference type="Pfam" id="PF14280">
    <property type="entry name" value="DUF4365"/>
    <property type="match status" value="1"/>
</dbReference>
<evidence type="ECO:0000259" key="1">
    <source>
        <dbReference type="Pfam" id="PF14280"/>
    </source>
</evidence>